<accession>A0ABW2YUF5</accession>
<sequence length="73" mass="8648">MRDKRERFLTLAENRVNRLLKEIQLVGNLGNRANYQYTADEVRKIFVAIETEIKTARRRFDERTDSADSGFKL</sequence>
<evidence type="ECO:0000313" key="1">
    <source>
        <dbReference type="EMBL" id="MFD0740102.1"/>
    </source>
</evidence>
<dbReference type="Proteomes" id="UP001597090">
    <property type="component" value="Unassembled WGS sequence"/>
</dbReference>
<keyword evidence="2" id="KW-1185">Reference proteome</keyword>
<name>A0ABW2YUF5_9GAMM</name>
<proteinExistence type="predicted"/>
<protein>
    <submittedName>
        <fullName evidence="1">Uncharacterized protein</fullName>
    </submittedName>
</protein>
<comment type="caution">
    <text evidence="1">The sequence shown here is derived from an EMBL/GenBank/DDBJ whole genome shotgun (WGS) entry which is preliminary data.</text>
</comment>
<evidence type="ECO:0000313" key="2">
    <source>
        <dbReference type="Proteomes" id="UP001597090"/>
    </source>
</evidence>
<reference evidence="2" key="1">
    <citation type="journal article" date="2019" name="Int. J. Syst. Evol. Microbiol.">
        <title>The Global Catalogue of Microorganisms (GCM) 10K type strain sequencing project: providing services to taxonomists for standard genome sequencing and annotation.</title>
        <authorList>
            <consortium name="The Broad Institute Genomics Platform"/>
            <consortium name="The Broad Institute Genome Sequencing Center for Infectious Disease"/>
            <person name="Wu L."/>
            <person name="Ma J."/>
        </authorList>
    </citation>
    <scope>NUCLEOTIDE SEQUENCE [LARGE SCALE GENOMIC DNA]</scope>
    <source>
        <strain evidence="2">CCUG 55491</strain>
    </source>
</reference>
<dbReference type="RefSeq" id="WP_386813182.1">
    <property type="nucleotide sequence ID" value="NZ_JBHTIH010000007.1"/>
</dbReference>
<dbReference type="EMBL" id="JBHTIH010000007">
    <property type="protein sequence ID" value="MFD0740102.1"/>
    <property type="molecule type" value="Genomic_DNA"/>
</dbReference>
<organism evidence="1 2">
    <name type="scientific">Lysobacter koreensis</name>
    <dbReference type="NCBI Taxonomy" id="266122"/>
    <lineage>
        <taxon>Bacteria</taxon>
        <taxon>Pseudomonadati</taxon>
        <taxon>Pseudomonadota</taxon>
        <taxon>Gammaproteobacteria</taxon>
        <taxon>Lysobacterales</taxon>
        <taxon>Lysobacteraceae</taxon>
        <taxon>Lysobacter</taxon>
    </lineage>
</organism>
<gene>
    <name evidence="1" type="ORF">ACFQZQ_12535</name>
</gene>